<protein>
    <recommendedName>
        <fullName evidence="4">Peptidase metallopeptidase domain-containing protein</fullName>
    </recommendedName>
</protein>
<dbReference type="InterPro" id="IPR021323">
    <property type="entry name" value="DUF2927"/>
</dbReference>
<feature type="signal peptide" evidence="1">
    <location>
        <begin position="1"/>
        <end position="18"/>
    </location>
</feature>
<dbReference type="SUPFAM" id="SSF55486">
    <property type="entry name" value="Metalloproteases ('zincins'), catalytic domain"/>
    <property type="match status" value="1"/>
</dbReference>
<sequence length="251" mass="27778">MKIIVAVTAISLVFLTLACQKTEEVVVPSTKTTNTQTSTNTTTTVKLSSQEIYDTFVRLALKNSAGTQVMTIRKWLPTKAQIKIFWDGGRTTVLTTALDKIIADMNLLNKYNKMIKTEVVGEADIIINRVDVATHNAKYASYQVTNTTVQGNTFTQWSGTNITKAIIWLSPTTASSVQNGVLRHELTHALGIGHTENTKSIMIPVMSSTTYDFNTFSTLDQRILQILSDNRVKHGMNEANISDVIKEYAAK</sequence>
<reference evidence="2" key="1">
    <citation type="submission" date="2021-12" db="EMBL/GenBank/DDBJ databases">
        <authorList>
            <person name="Rodrigo-Torres L."/>
            <person name="Arahal R. D."/>
            <person name="Lucena T."/>
        </authorList>
    </citation>
    <scope>NUCLEOTIDE SEQUENCE</scope>
    <source>
        <strain evidence="2">CECT 8858</strain>
    </source>
</reference>
<name>A0ABM9APV2_9BACT</name>
<evidence type="ECO:0000313" key="3">
    <source>
        <dbReference type="Proteomes" id="UP000837932"/>
    </source>
</evidence>
<keyword evidence="3" id="KW-1185">Reference proteome</keyword>
<accession>A0ABM9APV2</accession>
<evidence type="ECO:0000313" key="2">
    <source>
        <dbReference type="EMBL" id="CAH0995885.1"/>
    </source>
</evidence>
<keyword evidence="1" id="KW-0732">Signal</keyword>
<dbReference type="PROSITE" id="PS51257">
    <property type="entry name" value="PROKAR_LIPOPROTEIN"/>
    <property type="match status" value="1"/>
</dbReference>
<comment type="caution">
    <text evidence="2">The sequence shown here is derived from an EMBL/GenBank/DDBJ whole genome shotgun (WGS) entry which is preliminary data.</text>
</comment>
<proteinExistence type="predicted"/>
<dbReference type="EMBL" id="CAKLPY010000002">
    <property type="protein sequence ID" value="CAH0995885.1"/>
    <property type="molecule type" value="Genomic_DNA"/>
</dbReference>
<feature type="chain" id="PRO_5046102308" description="Peptidase metallopeptidase domain-containing protein" evidence="1">
    <location>
        <begin position="19"/>
        <end position="251"/>
    </location>
</feature>
<evidence type="ECO:0008006" key="4">
    <source>
        <dbReference type="Google" id="ProtNLM"/>
    </source>
</evidence>
<dbReference type="Pfam" id="PF11150">
    <property type="entry name" value="DUF2927"/>
    <property type="match status" value="1"/>
</dbReference>
<gene>
    <name evidence="2" type="ORF">EMA8858_02013</name>
</gene>
<dbReference type="InterPro" id="IPR024079">
    <property type="entry name" value="MetalloPept_cat_dom_sf"/>
</dbReference>
<organism evidence="2 3">
    <name type="scientific">Emticicia aquatica</name>
    <dbReference type="NCBI Taxonomy" id="1681835"/>
    <lineage>
        <taxon>Bacteria</taxon>
        <taxon>Pseudomonadati</taxon>
        <taxon>Bacteroidota</taxon>
        <taxon>Cytophagia</taxon>
        <taxon>Cytophagales</taxon>
        <taxon>Leadbetterellaceae</taxon>
        <taxon>Emticicia</taxon>
    </lineage>
</organism>
<evidence type="ECO:0000256" key="1">
    <source>
        <dbReference type="SAM" id="SignalP"/>
    </source>
</evidence>
<dbReference type="Gene3D" id="3.40.390.10">
    <property type="entry name" value="Collagenase (Catalytic Domain)"/>
    <property type="match status" value="1"/>
</dbReference>
<dbReference type="Proteomes" id="UP000837932">
    <property type="component" value="Unassembled WGS sequence"/>
</dbReference>
<dbReference type="RefSeq" id="WP_238806461.1">
    <property type="nucleotide sequence ID" value="NZ_CAKLPY010000002.1"/>
</dbReference>